<organism evidence="2 3">
    <name type="scientific">Candidatus Wolfebacteria bacterium RBG_13_41_7</name>
    <dbReference type="NCBI Taxonomy" id="1802554"/>
    <lineage>
        <taxon>Bacteria</taxon>
        <taxon>Candidatus Wolfeibacteriota</taxon>
    </lineage>
</organism>
<protein>
    <submittedName>
        <fullName evidence="2">Uncharacterized protein</fullName>
    </submittedName>
</protein>
<evidence type="ECO:0000256" key="1">
    <source>
        <dbReference type="SAM" id="MobiDB-lite"/>
    </source>
</evidence>
<gene>
    <name evidence="2" type="ORF">A3J77_01045</name>
</gene>
<evidence type="ECO:0000313" key="2">
    <source>
        <dbReference type="EMBL" id="OGM89564.1"/>
    </source>
</evidence>
<comment type="caution">
    <text evidence="2">The sequence shown here is derived from an EMBL/GenBank/DDBJ whole genome shotgun (WGS) entry which is preliminary data.</text>
</comment>
<feature type="region of interest" description="Disordered" evidence="1">
    <location>
        <begin position="42"/>
        <end position="70"/>
    </location>
</feature>
<sequence length="70" mass="7465">MGGQNKMNKKMLIFVIIFLALLVAAFAYNYFTKPIVNAPTINSENQSNGSFHGPIGAPSIKGPSSPPPTD</sequence>
<dbReference type="EMBL" id="MGIO01000023">
    <property type="protein sequence ID" value="OGM89564.1"/>
    <property type="molecule type" value="Genomic_DNA"/>
</dbReference>
<accession>A0A1F8DLT6</accession>
<evidence type="ECO:0000313" key="3">
    <source>
        <dbReference type="Proteomes" id="UP000182002"/>
    </source>
</evidence>
<proteinExistence type="predicted"/>
<name>A0A1F8DLT6_9BACT</name>
<dbReference type="AlphaFoldDB" id="A0A1F8DLT6"/>
<dbReference type="Proteomes" id="UP000182002">
    <property type="component" value="Unassembled WGS sequence"/>
</dbReference>
<reference evidence="2 3" key="1">
    <citation type="journal article" date="2016" name="Nat. Commun.">
        <title>Thousands of microbial genomes shed light on interconnected biogeochemical processes in an aquifer system.</title>
        <authorList>
            <person name="Anantharaman K."/>
            <person name="Brown C.T."/>
            <person name="Hug L.A."/>
            <person name="Sharon I."/>
            <person name="Castelle C.J."/>
            <person name="Probst A.J."/>
            <person name="Thomas B.C."/>
            <person name="Singh A."/>
            <person name="Wilkins M.J."/>
            <person name="Karaoz U."/>
            <person name="Brodie E.L."/>
            <person name="Williams K.H."/>
            <person name="Hubbard S.S."/>
            <person name="Banfield J.F."/>
        </authorList>
    </citation>
    <scope>NUCLEOTIDE SEQUENCE [LARGE SCALE GENOMIC DNA]</scope>
</reference>